<feature type="transmembrane region" description="Helical" evidence="5">
    <location>
        <begin position="18"/>
        <end position="36"/>
    </location>
</feature>
<evidence type="ECO:0000256" key="1">
    <source>
        <dbReference type="ARBA" id="ARBA00002516"/>
    </source>
</evidence>
<keyword evidence="5" id="KW-0472">Membrane</keyword>
<feature type="region of interest" description="Disordered" evidence="4">
    <location>
        <begin position="44"/>
        <end position="80"/>
    </location>
</feature>
<dbReference type="PANTHER" id="PTHR13456:SF0">
    <property type="entry name" value="UPF0729 PROTEIN C18ORF32"/>
    <property type="match status" value="1"/>
</dbReference>
<reference evidence="6" key="1">
    <citation type="submission" date="2025-08" db="UniProtKB">
        <authorList>
            <consortium name="Ensembl"/>
        </authorList>
    </citation>
    <scope>IDENTIFICATION</scope>
</reference>
<evidence type="ECO:0000313" key="6">
    <source>
        <dbReference type="Ensembl" id="ENSLCNP00005014103.1"/>
    </source>
</evidence>
<sequence length="80" mass="9025">MVCIPCCVMVLLWIYKEFLVPYICPLLSPFVSRMWPRKALLKSHDKNKGKADCKGADISGLPTKGPKEISDKNKDLKGLF</sequence>
<keyword evidence="7" id="KW-1185">Reference proteome</keyword>
<evidence type="ECO:0000256" key="4">
    <source>
        <dbReference type="SAM" id="MobiDB-lite"/>
    </source>
</evidence>
<dbReference type="RefSeq" id="XP_032450186.1">
    <property type="nucleotide sequence ID" value="XM_032594295.1"/>
</dbReference>
<protein>
    <submittedName>
        <fullName evidence="6">Uncharacterized protein</fullName>
    </submittedName>
</protein>
<gene>
    <name evidence="6" type="primary">LOC115519996</name>
</gene>
<dbReference type="Ensembl" id="ENSLCNT00005015767.1">
    <property type="protein sequence ID" value="ENSLCNP00005014103.1"/>
    <property type="gene ID" value="ENSLCNG00005009256.1"/>
</dbReference>
<dbReference type="GeneID" id="115519996"/>
<evidence type="ECO:0000256" key="2">
    <source>
        <dbReference type="ARBA" id="ARBA00007959"/>
    </source>
</evidence>
<keyword evidence="5" id="KW-1133">Transmembrane helix</keyword>
<dbReference type="Pfam" id="PF14975">
    <property type="entry name" value="DUF4512"/>
    <property type="match status" value="1"/>
</dbReference>
<dbReference type="Proteomes" id="UP000472241">
    <property type="component" value="Unplaced"/>
</dbReference>
<evidence type="ECO:0000313" key="7">
    <source>
        <dbReference type="Proteomes" id="UP000472241"/>
    </source>
</evidence>
<evidence type="ECO:0000256" key="3">
    <source>
        <dbReference type="ARBA" id="ARBA00011708"/>
    </source>
</evidence>
<comment type="similarity">
    <text evidence="2">Belongs to the UPF0729 family.</text>
</comment>
<feature type="compositionally biased region" description="Basic and acidic residues" evidence="4">
    <location>
        <begin position="65"/>
        <end position="80"/>
    </location>
</feature>
<dbReference type="InterPro" id="IPR026776">
    <property type="entry name" value="UPF0729_C18orf32-like"/>
</dbReference>
<accession>A0A667H155</accession>
<comment type="subunit">
    <text evidence="3">Interacts with DERL1 and AMFR.</text>
</comment>
<feature type="compositionally biased region" description="Basic and acidic residues" evidence="4">
    <location>
        <begin position="44"/>
        <end position="55"/>
    </location>
</feature>
<proteinExistence type="inferred from homology"/>
<comment type="function">
    <text evidence="1">May activate the NF-kappa-B signaling pathway.</text>
</comment>
<evidence type="ECO:0000256" key="5">
    <source>
        <dbReference type="SAM" id="Phobius"/>
    </source>
</evidence>
<name>A0A667H155_LYNCA</name>
<dbReference type="AlphaFoldDB" id="A0A667H155"/>
<dbReference type="PANTHER" id="PTHR13456">
    <property type="entry name" value="UPF0729 PROTEIN C18ORF32"/>
    <property type="match status" value="1"/>
</dbReference>
<keyword evidence="5" id="KW-0812">Transmembrane</keyword>
<reference evidence="6" key="2">
    <citation type="submission" date="2025-09" db="UniProtKB">
        <authorList>
            <consortium name="Ensembl"/>
        </authorList>
    </citation>
    <scope>IDENTIFICATION</scope>
</reference>
<organism evidence="6 7">
    <name type="scientific">Lynx canadensis</name>
    <name type="common">Canada lynx</name>
    <name type="synonym">Felis canadensis</name>
    <dbReference type="NCBI Taxonomy" id="61383"/>
    <lineage>
        <taxon>Eukaryota</taxon>
        <taxon>Metazoa</taxon>
        <taxon>Chordata</taxon>
        <taxon>Craniata</taxon>
        <taxon>Vertebrata</taxon>
        <taxon>Euteleostomi</taxon>
        <taxon>Mammalia</taxon>
        <taxon>Eutheria</taxon>
        <taxon>Laurasiatheria</taxon>
        <taxon>Carnivora</taxon>
        <taxon>Feliformia</taxon>
        <taxon>Felidae</taxon>
        <taxon>Felinae</taxon>
        <taxon>Lynx</taxon>
    </lineage>
</organism>